<feature type="transmembrane region" description="Helical" evidence="1">
    <location>
        <begin position="160"/>
        <end position="181"/>
    </location>
</feature>
<keyword evidence="1" id="KW-1133">Transmembrane helix</keyword>
<keyword evidence="3" id="KW-1185">Reference proteome</keyword>
<feature type="transmembrane region" description="Helical" evidence="1">
    <location>
        <begin position="196"/>
        <end position="217"/>
    </location>
</feature>
<reference evidence="2" key="1">
    <citation type="journal article" date="2014" name="Int. J. Syst. Evol. Microbiol.">
        <title>Complete genome sequence of Corynebacterium casei LMG S-19264T (=DSM 44701T), isolated from a smear-ripened cheese.</title>
        <authorList>
            <consortium name="US DOE Joint Genome Institute (JGI-PGF)"/>
            <person name="Walter F."/>
            <person name="Albersmeier A."/>
            <person name="Kalinowski J."/>
            <person name="Ruckert C."/>
        </authorList>
    </citation>
    <scope>NUCLEOTIDE SEQUENCE</scope>
    <source>
        <strain evidence="2">CGMCC 1.15448</strain>
    </source>
</reference>
<dbReference type="Proteomes" id="UP000607559">
    <property type="component" value="Unassembled WGS sequence"/>
</dbReference>
<dbReference type="RefSeq" id="WP_188927567.1">
    <property type="nucleotide sequence ID" value="NZ_BMJC01000001.1"/>
</dbReference>
<feature type="transmembrane region" description="Helical" evidence="1">
    <location>
        <begin position="74"/>
        <end position="93"/>
    </location>
</feature>
<gene>
    <name evidence="2" type="ORF">GCM10011511_01710</name>
</gene>
<sequence length="237" mass="26638">MKTGVYSELFAVVSSLAIVLCFVPILFLGFRKMRQVNAYWVIGIYWFFNGLINLPTMGFVHSAGGRGFLQRADYCFTVAETPLVLLAFAFANHGRLRKQLLLVMGAFFVGELALLLIRGYNITTCSVITGVGLFLVLGYCIAGLWLYLKKMEHDRFEQSMVFVYAALLFGYGSCLIIYIFSHFHRAEGSYNETDSFLLYYISLLLSASVTSTGLGSYGLRKKRVRRSVVRDYSSSSS</sequence>
<evidence type="ECO:0000313" key="3">
    <source>
        <dbReference type="Proteomes" id="UP000607559"/>
    </source>
</evidence>
<dbReference type="EMBL" id="BMJC01000001">
    <property type="protein sequence ID" value="GGA82401.1"/>
    <property type="molecule type" value="Genomic_DNA"/>
</dbReference>
<evidence type="ECO:0000256" key="1">
    <source>
        <dbReference type="SAM" id="Phobius"/>
    </source>
</evidence>
<protein>
    <submittedName>
        <fullName evidence="2">Uncharacterized protein</fullName>
    </submittedName>
</protein>
<dbReference type="AlphaFoldDB" id="A0A8J2XPY0"/>
<feature type="transmembrane region" description="Helical" evidence="1">
    <location>
        <begin position="100"/>
        <end position="120"/>
    </location>
</feature>
<keyword evidence="1" id="KW-0812">Transmembrane</keyword>
<keyword evidence="1" id="KW-0472">Membrane</keyword>
<reference evidence="2" key="2">
    <citation type="submission" date="2020-09" db="EMBL/GenBank/DDBJ databases">
        <authorList>
            <person name="Sun Q."/>
            <person name="Zhou Y."/>
        </authorList>
    </citation>
    <scope>NUCLEOTIDE SEQUENCE</scope>
    <source>
        <strain evidence="2">CGMCC 1.15448</strain>
    </source>
</reference>
<organism evidence="2 3">
    <name type="scientific">Puia dinghuensis</name>
    <dbReference type="NCBI Taxonomy" id="1792502"/>
    <lineage>
        <taxon>Bacteria</taxon>
        <taxon>Pseudomonadati</taxon>
        <taxon>Bacteroidota</taxon>
        <taxon>Chitinophagia</taxon>
        <taxon>Chitinophagales</taxon>
        <taxon>Chitinophagaceae</taxon>
        <taxon>Puia</taxon>
    </lineage>
</organism>
<proteinExistence type="predicted"/>
<feature type="transmembrane region" description="Helical" evidence="1">
    <location>
        <begin position="6"/>
        <end position="30"/>
    </location>
</feature>
<name>A0A8J2XPY0_9BACT</name>
<comment type="caution">
    <text evidence="2">The sequence shown here is derived from an EMBL/GenBank/DDBJ whole genome shotgun (WGS) entry which is preliminary data.</text>
</comment>
<feature type="transmembrane region" description="Helical" evidence="1">
    <location>
        <begin position="126"/>
        <end position="148"/>
    </location>
</feature>
<feature type="transmembrane region" description="Helical" evidence="1">
    <location>
        <begin position="37"/>
        <end position="54"/>
    </location>
</feature>
<evidence type="ECO:0000313" key="2">
    <source>
        <dbReference type="EMBL" id="GGA82401.1"/>
    </source>
</evidence>
<accession>A0A8J2XPY0</accession>